<evidence type="ECO:0000313" key="3">
    <source>
        <dbReference type="Proteomes" id="UP000712281"/>
    </source>
</evidence>
<comment type="caution">
    <text evidence="2">The sequence shown here is derived from an EMBL/GenBank/DDBJ whole genome shotgun (WGS) entry which is preliminary data.</text>
</comment>
<protein>
    <submittedName>
        <fullName evidence="2">Uncharacterized protein</fullName>
    </submittedName>
</protein>
<evidence type="ECO:0000256" key="1">
    <source>
        <dbReference type="SAM" id="MobiDB-lite"/>
    </source>
</evidence>
<sequence>MVASCFLQIRNLPIRASIKACSYVSSSSGNIRAPGSTVSKTSSEAQSFLSEWNPGSEDYWSDVRPKGSLQRMSNSGWLECTGYSPISSSNSGLEFLQIPGRTPASGSPLEGTPVPRIPARRNPGSPLRTFPGPVPGSPPSYRKWKTSDKENLPYFRMWKSLAYSNRLRPTRTRVLTQNCCSFRAARMGSTLRDLEIRARRLELGFLLITVVVPAL</sequence>
<organism evidence="2 3">
    <name type="scientific">Brassica cretica</name>
    <name type="common">Mustard</name>
    <dbReference type="NCBI Taxonomy" id="69181"/>
    <lineage>
        <taxon>Eukaryota</taxon>
        <taxon>Viridiplantae</taxon>
        <taxon>Streptophyta</taxon>
        <taxon>Embryophyta</taxon>
        <taxon>Tracheophyta</taxon>
        <taxon>Spermatophyta</taxon>
        <taxon>Magnoliopsida</taxon>
        <taxon>eudicotyledons</taxon>
        <taxon>Gunneridae</taxon>
        <taxon>Pentapetalae</taxon>
        <taxon>rosids</taxon>
        <taxon>malvids</taxon>
        <taxon>Brassicales</taxon>
        <taxon>Brassicaceae</taxon>
        <taxon>Brassiceae</taxon>
        <taxon>Brassica</taxon>
    </lineage>
</organism>
<feature type="region of interest" description="Disordered" evidence="1">
    <location>
        <begin position="95"/>
        <end position="143"/>
    </location>
</feature>
<evidence type="ECO:0000313" key="2">
    <source>
        <dbReference type="EMBL" id="KAF2536087.1"/>
    </source>
</evidence>
<name>A0A8S9FUG1_BRACR</name>
<reference evidence="2" key="1">
    <citation type="submission" date="2019-12" db="EMBL/GenBank/DDBJ databases">
        <title>Genome sequencing and annotation of Brassica cretica.</title>
        <authorList>
            <person name="Studholme D.J."/>
            <person name="Sarris P.F."/>
        </authorList>
    </citation>
    <scope>NUCLEOTIDE SEQUENCE</scope>
    <source>
        <strain evidence="2">PFS-001/15</strain>
        <tissue evidence="2">Leaf</tissue>
    </source>
</reference>
<dbReference type="AlphaFoldDB" id="A0A8S9FUG1"/>
<dbReference type="Proteomes" id="UP000712281">
    <property type="component" value="Unassembled WGS sequence"/>
</dbReference>
<proteinExistence type="predicted"/>
<dbReference type="EMBL" id="QGKW02002228">
    <property type="protein sequence ID" value="KAF2536087.1"/>
    <property type="molecule type" value="Genomic_DNA"/>
</dbReference>
<accession>A0A8S9FUG1</accession>
<gene>
    <name evidence="2" type="ORF">F2Q68_00020626</name>
</gene>